<organism evidence="1">
    <name type="scientific">uncultured virus</name>
    <dbReference type="NCBI Taxonomy" id="340016"/>
    <lineage>
        <taxon>Viruses</taxon>
        <taxon>environmental samples</taxon>
    </lineage>
</organism>
<evidence type="ECO:0000313" key="1">
    <source>
        <dbReference type="EMBL" id="AUM61779.1"/>
    </source>
</evidence>
<gene>
    <name evidence="1" type="primary">Rep</name>
</gene>
<name>A0A2K9LSA7_9VIRU</name>
<accession>A0A2K9LSA7</accession>
<dbReference type="Gene3D" id="2.60.120.20">
    <property type="match status" value="1"/>
</dbReference>
<protein>
    <submittedName>
        <fullName evidence="1">Putative Rep</fullName>
    </submittedName>
</protein>
<reference evidence="1" key="1">
    <citation type="submission" date="2017-01" db="EMBL/GenBank/DDBJ databases">
        <title>High-throughput sequencing uncovers low homogeneity in the biogeography of single-stranded DNA viruses.</title>
        <authorList>
            <person name="Pearson V.M."/>
            <person name="Rokyta D.R."/>
        </authorList>
    </citation>
    <scope>NUCLEOTIDE SEQUENCE</scope>
</reference>
<sequence>MVYDIPCKEYNMPIRVSGMSRQAYLRKLRRRRIGRVKRLGGRKGALKRMVQKMISRNQETKYVATNLDASGNDMGPLWYVKPIFTALGDVKPAVPVLTEGTGDYQRVGSKVRPVKCSVSIKASFQGYDLSANELMCVIYYGTDKANKTWQGGNIPLQTSSILNKGDGTNKQWTGLLSDLNYPVDKNLFNLKRKVFRLSKTGGNLNSDIGGSNNGAFSTSNGRSEFSTLLRFKAPKTLIYNNDVDTYPSNWGPFYYIGFCHADGSGLTMYDSKLVNVASRCHMWYKDA</sequence>
<dbReference type="EMBL" id="KY487855">
    <property type="protein sequence ID" value="AUM61779.1"/>
    <property type="molecule type" value="Genomic_DNA"/>
</dbReference>
<proteinExistence type="predicted"/>
<dbReference type="InterPro" id="IPR029053">
    <property type="entry name" value="Viral_coat"/>
</dbReference>